<comment type="caution">
    <text evidence="3">The sequence shown here is derived from an EMBL/GenBank/DDBJ whole genome shotgun (WGS) entry which is preliminary data.</text>
</comment>
<dbReference type="AlphaFoldDB" id="A0A6B0SPK0"/>
<dbReference type="Proteomes" id="UP000471521">
    <property type="component" value="Unassembled WGS sequence"/>
</dbReference>
<feature type="domain" description="UspA" evidence="2">
    <location>
        <begin position="3"/>
        <end position="135"/>
    </location>
</feature>
<dbReference type="InterPro" id="IPR014729">
    <property type="entry name" value="Rossmann-like_a/b/a_fold"/>
</dbReference>
<accession>A0A6B0SPK0</accession>
<organism evidence="3 4">
    <name type="scientific">Halobacterium bonnevillei</name>
    <dbReference type="NCBI Taxonomy" id="2692200"/>
    <lineage>
        <taxon>Archaea</taxon>
        <taxon>Methanobacteriati</taxon>
        <taxon>Methanobacteriota</taxon>
        <taxon>Stenosarchaea group</taxon>
        <taxon>Halobacteria</taxon>
        <taxon>Halobacteriales</taxon>
        <taxon>Halobacteriaceae</taxon>
        <taxon>Halobacterium</taxon>
    </lineage>
</organism>
<dbReference type="CDD" id="cd00293">
    <property type="entry name" value="USP-like"/>
    <property type="match status" value="1"/>
</dbReference>
<dbReference type="RefSeq" id="WP_159526926.1">
    <property type="nucleotide sequence ID" value="NZ_WUUU01000114.1"/>
</dbReference>
<evidence type="ECO:0000259" key="2">
    <source>
        <dbReference type="Pfam" id="PF00582"/>
    </source>
</evidence>
<comment type="similarity">
    <text evidence="1">Belongs to the universal stress protein A family.</text>
</comment>
<protein>
    <submittedName>
        <fullName evidence="3">Universal stress protein</fullName>
    </submittedName>
</protein>
<evidence type="ECO:0000313" key="3">
    <source>
        <dbReference type="EMBL" id="MXR21453.1"/>
    </source>
</evidence>
<dbReference type="OrthoDB" id="281037at2157"/>
<dbReference type="InterPro" id="IPR006015">
    <property type="entry name" value="Universal_stress_UspA"/>
</dbReference>
<dbReference type="Pfam" id="PF00582">
    <property type="entry name" value="Usp"/>
    <property type="match status" value="1"/>
</dbReference>
<dbReference type="Gene3D" id="3.40.50.620">
    <property type="entry name" value="HUPs"/>
    <property type="match status" value="1"/>
</dbReference>
<dbReference type="EMBL" id="WUUU01000114">
    <property type="protein sequence ID" value="MXR21453.1"/>
    <property type="molecule type" value="Genomic_DNA"/>
</dbReference>
<dbReference type="PANTHER" id="PTHR46268">
    <property type="entry name" value="STRESS RESPONSE PROTEIN NHAX"/>
    <property type="match status" value="1"/>
</dbReference>
<dbReference type="SUPFAM" id="SSF52402">
    <property type="entry name" value="Adenine nucleotide alpha hydrolases-like"/>
    <property type="match status" value="1"/>
</dbReference>
<reference evidence="3 4" key="1">
    <citation type="submission" date="2019-12" db="EMBL/GenBank/DDBJ databases">
        <title>Isolation and characterization of three novel carbon monoxide-oxidizing members of Halobacteria from salione crusts and soils.</title>
        <authorList>
            <person name="Myers M.R."/>
            <person name="King G.M."/>
        </authorList>
    </citation>
    <scope>NUCLEOTIDE SEQUENCE [LARGE SCALE GENOMIC DNA]</scope>
    <source>
        <strain evidence="3 4">PCN9</strain>
    </source>
</reference>
<gene>
    <name evidence="3" type="ORF">GRX66_12865</name>
</gene>
<evidence type="ECO:0000313" key="4">
    <source>
        <dbReference type="Proteomes" id="UP000471521"/>
    </source>
</evidence>
<evidence type="ECO:0000256" key="1">
    <source>
        <dbReference type="ARBA" id="ARBA00008791"/>
    </source>
</evidence>
<proteinExistence type="inferred from homology"/>
<dbReference type="PANTHER" id="PTHR46268:SF6">
    <property type="entry name" value="UNIVERSAL STRESS PROTEIN UP12"/>
    <property type="match status" value="1"/>
</dbReference>
<name>A0A6B0SPK0_9EURY</name>
<keyword evidence="4" id="KW-1185">Reference proteome</keyword>
<dbReference type="PRINTS" id="PR01438">
    <property type="entry name" value="UNVRSLSTRESS"/>
</dbReference>
<dbReference type="InterPro" id="IPR006016">
    <property type="entry name" value="UspA"/>
</dbReference>
<sequence>MYRVLVPVDNDVDRAVAQARYVTNLPHADESVEAILLFVFTGDTEDLPEDIQQFKSATRVQSVRRAREHLEEADVEVQVRDDSGDTTEDIIVEAEDHDVDAIVLGGRKRSPAGKAIFGSVTQSVILNTDRPVVVTGGNA</sequence>